<dbReference type="AlphaFoldDB" id="A0A3E1P258"/>
<dbReference type="InterPro" id="IPR006680">
    <property type="entry name" value="Amidohydro-rel"/>
</dbReference>
<comment type="caution">
    <text evidence="3">The sequence shown here is derived from an EMBL/GenBank/DDBJ whole genome shotgun (WGS) entry which is preliminary data.</text>
</comment>
<gene>
    <name evidence="3" type="ORF">DXN04_12350</name>
</gene>
<organism evidence="3 4">
    <name type="scientific">Chitinophaga silvisoli</name>
    <dbReference type="NCBI Taxonomy" id="2291814"/>
    <lineage>
        <taxon>Bacteria</taxon>
        <taxon>Pseudomonadati</taxon>
        <taxon>Bacteroidota</taxon>
        <taxon>Chitinophagia</taxon>
        <taxon>Chitinophagales</taxon>
        <taxon>Chitinophagaceae</taxon>
        <taxon>Chitinophaga</taxon>
    </lineage>
</organism>
<evidence type="ECO:0000313" key="4">
    <source>
        <dbReference type="Proteomes" id="UP000261174"/>
    </source>
</evidence>
<accession>A0A3E1P258</accession>
<protein>
    <submittedName>
        <fullName evidence="3">Amidohydrolase</fullName>
    </submittedName>
</protein>
<dbReference type="GO" id="GO:0005829">
    <property type="term" value="C:cytosol"/>
    <property type="evidence" value="ECO:0007669"/>
    <property type="project" value="TreeGrafter"/>
</dbReference>
<dbReference type="Gene3D" id="3.20.20.140">
    <property type="entry name" value="Metal-dependent hydrolases"/>
    <property type="match status" value="1"/>
</dbReference>
<dbReference type="RefSeq" id="WP_116853668.1">
    <property type="nucleotide sequence ID" value="NZ_QTJV01000004.1"/>
</dbReference>
<keyword evidence="3" id="KW-0378">Hydrolase</keyword>
<dbReference type="GO" id="GO:0019748">
    <property type="term" value="P:secondary metabolic process"/>
    <property type="evidence" value="ECO:0007669"/>
    <property type="project" value="TreeGrafter"/>
</dbReference>
<dbReference type="Pfam" id="PF04909">
    <property type="entry name" value="Amidohydro_2"/>
    <property type="match status" value="1"/>
</dbReference>
<dbReference type="GO" id="GO:0016787">
    <property type="term" value="F:hydrolase activity"/>
    <property type="evidence" value="ECO:0007669"/>
    <property type="project" value="UniProtKB-KW"/>
</dbReference>
<feature type="domain" description="Amidohydrolase-related" evidence="2">
    <location>
        <begin position="45"/>
        <end position="323"/>
    </location>
</feature>
<sequence length="324" mass="35509">MRIVTLEEHTSFPEMSALLPESILKERRSLGLMQDKLADITGERLGSMQETGISTQVLSIENTDVYLLSGGDAANFASKYNDLLAEKIKGHPESFTAFALLPVSNPAAAAAELERTVKTYGFRGAMIKGTINGEFLDAPKYAPIFERAEALGVPIYIHPGIPPKEVINAYYSNVGDTPGPNEAIACYGWGWHSETAIHILRLLAAGVFDQYPKLKIIIGHMGEMLPMMWSRANKVFTPGMAGKNKRTLIETFKAQLFITTSGIFTPAPLQLVIDTIGIDNIMFSIDYPFSSNQVGVDFLHALELPEEQLAKIAHLNADKLLGLK</sequence>
<dbReference type="InterPro" id="IPR032466">
    <property type="entry name" value="Metal_Hydrolase"/>
</dbReference>
<evidence type="ECO:0000256" key="1">
    <source>
        <dbReference type="ARBA" id="ARBA00023239"/>
    </source>
</evidence>
<dbReference type="PANTHER" id="PTHR21240:SF30">
    <property type="entry name" value="AMIDOHYDROLASE-RELATED DOMAIN-CONTAINING PROTEIN-RELATED"/>
    <property type="match status" value="1"/>
</dbReference>
<dbReference type="OrthoDB" id="9777673at2"/>
<proteinExistence type="predicted"/>
<dbReference type="EMBL" id="QTJV01000004">
    <property type="protein sequence ID" value="RFM34078.1"/>
    <property type="molecule type" value="Genomic_DNA"/>
</dbReference>
<keyword evidence="4" id="KW-1185">Reference proteome</keyword>
<evidence type="ECO:0000313" key="3">
    <source>
        <dbReference type="EMBL" id="RFM34078.1"/>
    </source>
</evidence>
<keyword evidence="1" id="KW-0456">Lyase</keyword>
<dbReference type="InterPro" id="IPR032465">
    <property type="entry name" value="ACMSD"/>
</dbReference>
<name>A0A3E1P258_9BACT</name>
<dbReference type="SUPFAM" id="SSF51556">
    <property type="entry name" value="Metallo-dependent hydrolases"/>
    <property type="match status" value="1"/>
</dbReference>
<dbReference type="GO" id="GO:0016831">
    <property type="term" value="F:carboxy-lyase activity"/>
    <property type="evidence" value="ECO:0007669"/>
    <property type="project" value="InterPro"/>
</dbReference>
<evidence type="ECO:0000259" key="2">
    <source>
        <dbReference type="Pfam" id="PF04909"/>
    </source>
</evidence>
<dbReference type="PANTHER" id="PTHR21240">
    <property type="entry name" value="2-AMINO-3-CARBOXYLMUCONATE-6-SEMIALDEHYDE DECARBOXYLASE"/>
    <property type="match status" value="1"/>
</dbReference>
<dbReference type="Proteomes" id="UP000261174">
    <property type="component" value="Unassembled WGS sequence"/>
</dbReference>
<reference evidence="3 4" key="1">
    <citation type="submission" date="2018-08" db="EMBL/GenBank/DDBJ databases">
        <title>Chitinophaga sp. K20C18050901, a novel bacterium isolated from forest soil.</title>
        <authorList>
            <person name="Wang C."/>
        </authorList>
    </citation>
    <scope>NUCLEOTIDE SEQUENCE [LARGE SCALE GENOMIC DNA]</scope>
    <source>
        <strain evidence="3 4">K20C18050901</strain>
    </source>
</reference>